<keyword evidence="2" id="KW-1133">Transmembrane helix</keyword>
<reference evidence="3" key="1">
    <citation type="submission" date="2025-08" db="UniProtKB">
        <authorList>
            <consortium name="Ensembl"/>
        </authorList>
    </citation>
    <scope>IDENTIFICATION</scope>
</reference>
<dbReference type="AlphaFoldDB" id="A0A8D2M344"/>
<feature type="transmembrane region" description="Helical" evidence="2">
    <location>
        <begin position="29"/>
        <end position="50"/>
    </location>
</feature>
<keyword evidence="2" id="KW-0472">Membrane</keyword>
<evidence type="ECO:0000256" key="1">
    <source>
        <dbReference type="SAM" id="MobiDB-lite"/>
    </source>
</evidence>
<dbReference type="Ensembl" id="ENSZALT00000002508.1">
    <property type="protein sequence ID" value="ENSZALP00000001428.1"/>
    <property type="gene ID" value="ENSZALG00000001633.1"/>
</dbReference>
<accession>A0A8D2M344</accession>
<sequence length="56" mass="6302">QPFPGPCPPCGQKRSPGTPQHPDEGCVRYFVLATTAAIVALFLNVFYPLIYQPRWR</sequence>
<organism evidence="3 4">
    <name type="scientific">Zonotrichia albicollis</name>
    <name type="common">White-throated sparrow</name>
    <name type="synonym">Fringilla albicollis</name>
    <dbReference type="NCBI Taxonomy" id="44394"/>
    <lineage>
        <taxon>Eukaryota</taxon>
        <taxon>Metazoa</taxon>
        <taxon>Chordata</taxon>
        <taxon>Craniata</taxon>
        <taxon>Vertebrata</taxon>
        <taxon>Euteleostomi</taxon>
        <taxon>Archelosauria</taxon>
        <taxon>Archosauria</taxon>
        <taxon>Dinosauria</taxon>
        <taxon>Saurischia</taxon>
        <taxon>Theropoda</taxon>
        <taxon>Coelurosauria</taxon>
        <taxon>Aves</taxon>
        <taxon>Neognathae</taxon>
        <taxon>Neoaves</taxon>
        <taxon>Telluraves</taxon>
        <taxon>Australaves</taxon>
        <taxon>Passeriformes</taxon>
        <taxon>Passerellidae</taxon>
        <taxon>Zonotrichia</taxon>
    </lineage>
</organism>
<dbReference type="Proteomes" id="UP000694413">
    <property type="component" value="Unassembled WGS sequence"/>
</dbReference>
<keyword evidence="4" id="KW-1185">Reference proteome</keyword>
<protein>
    <submittedName>
        <fullName evidence="3">Uncharacterized protein</fullName>
    </submittedName>
</protein>
<evidence type="ECO:0000313" key="3">
    <source>
        <dbReference type="Ensembl" id="ENSZALP00000001428.1"/>
    </source>
</evidence>
<name>A0A8D2M344_ZONAL</name>
<evidence type="ECO:0000256" key="2">
    <source>
        <dbReference type="SAM" id="Phobius"/>
    </source>
</evidence>
<proteinExistence type="predicted"/>
<keyword evidence="2" id="KW-0812">Transmembrane</keyword>
<reference evidence="3" key="2">
    <citation type="submission" date="2025-09" db="UniProtKB">
        <authorList>
            <consortium name="Ensembl"/>
        </authorList>
    </citation>
    <scope>IDENTIFICATION</scope>
</reference>
<evidence type="ECO:0000313" key="4">
    <source>
        <dbReference type="Proteomes" id="UP000694413"/>
    </source>
</evidence>
<feature type="region of interest" description="Disordered" evidence="1">
    <location>
        <begin position="1"/>
        <end position="22"/>
    </location>
</feature>